<feature type="transmembrane region" description="Helical" evidence="1">
    <location>
        <begin position="254"/>
        <end position="273"/>
    </location>
</feature>
<feature type="transmembrane region" description="Helical" evidence="1">
    <location>
        <begin position="136"/>
        <end position="153"/>
    </location>
</feature>
<dbReference type="GO" id="GO:0005886">
    <property type="term" value="C:plasma membrane"/>
    <property type="evidence" value="ECO:0007669"/>
    <property type="project" value="UniProtKB-SubCell"/>
</dbReference>
<dbReference type="Proteomes" id="UP000824017">
    <property type="component" value="Unassembled WGS sequence"/>
</dbReference>
<reference evidence="2" key="1">
    <citation type="journal article" date="2021" name="PeerJ">
        <title>Extensive microbial diversity within the chicken gut microbiome revealed by metagenomics and culture.</title>
        <authorList>
            <person name="Gilroy R."/>
            <person name="Ravi A."/>
            <person name="Getino M."/>
            <person name="Pursley I."/>
            <person name="Horton D.L."/>
            <person name="Alikhan N.F."/>
            <person name="Baker D."/>
            <person name="Gharbi K."/>
            <person name="Hall N."/>
            <person name="Watson M."/>
            <person name="Adriaenssens E.M."/>
            <person name="Foster-Nyarko E."/>
            <person name="Jarju S."/>
            <person name="Secka A."/>
            <person name="Antonio M."/>
            <person name="Oren A."/>
            <person name="Chaudhuri R.R."/>
            <person name="La Ragione R."/>
            <person name="Hildebrand F."/>
            <person name="Pallen M.J."/>
        </authorList>
    </citation>
    <scope>NUCLEOTIDE SEQUENCE</scope>
    <source>
        <strain evidence="2">ChiGjej1B1-13045</strain>
    </source>
</reference>
<comment type="caution">
    <text evidence="2">The sequence shown here is derived from an EMBL/GenBank/DDBJ whole genome shotgun (WGS) entry which is preliminary data.</text>
</comment>
<evidence type="ECO:0000313" key="2">
    <source>
        <dbReference type="EMBL" id="HIZ13623.1"/>
    </source>
</evidence>
<feature type="transmembrane region" description="Helical" evidence="1">
    <location>
        <begin position="95"/>
        <end position="116"/>
    </location>
</feature>
<organism evidence="2 3">
    <name type="scientific">Candidatus Mediterraneibacter stercorigallinarum</name>
    <dbReference type="NCBI Taxonomy" id="2838686"/>
    <lineage>
        <taxon>Bacteria</taxon>
        <taxon>Bacillati</taxon>
        <taxon>Bacillota</taxon>
        <taxon>Clostridia</taxon>
        <taxon>Lachnospirales</taxon>
        <taxon>Lachnospiraceae</taxon>
        <taxon>Mediterraneibacter</taxon>
    </lineage>
</organism>
<sequence length="279" mass="30773">MSRLLSADFAKLKKNKFFWLCMAGMAVFALFMKIMDYVSMREYSGSVPSFESLLLIYALVIGFLMAAFVSLFVGTEYSDGTIRNKLIIGHTRVSIYLSNLITCFAAGVMMCLAYLIPALAVSALLCRSDSTDFRMLLLMILYSFVLTFAYTSLYTLAGMICQNKALTAVITILVICFFSVASIYISAKLNEPETYPEISALADGRTVTSARQVPNPGYVRGTQREVYQFLNDFLPTGQSVILTRGDTEASTPLLPVYSACIAVAASGIGIFIFRKQDIK</sequence>
<feature type="transmembrane region" description="Helical" evidence="1">
    <location>
        <begin position="165"/>
        <end position="187"/>
    </location>
</feature>
<name>A0A9D2DB05_9FIRM</name>
<dbReference type="GO" id="GO:0140359">
    <property type="term" value="F:ABC-type transporter activity"/>
    <property type="evidence" value="ECO:0007669"/>
    <property type="project" value="InterPro"/>
</dbReference>
<evidence type="ECO:0000313" key="3">
    <source>
        <dbReference type="Proteomes" id="UP000824017"/>
    </source>
</evidence>
<feature type="transmembrane region" description="Helical" evidence="1">
    <location>
        <begin position="17"/>
        <end position="34"/>
    </location>
</feature>
<protein>
    <submittedName>
        <fullName evidence="2">ABC transporter permease</fullName>
    </submittedName>
</protein>
<reference evidence="2" key="2">
    <citation type="submission" date="2021-04" db="EMBL/GenBank/DDBJ databases">
        <authorList>
            <person name="Gilroy R."/>
        </authorList>
    </citation>
    <scope>NUCLEOTIDE SEQUENCE</scope>
    <source>
        <strain evidence="2">ChiGjej1B1-13045</strain>
    </source>
</reference>
<keyword evidence="1" id="KW-0472">Membrane</keyword>
<proteinExistence type="predicted"/>
<dbReference type="EMBL" id="DXCD01000178">
    <property type="protein sequence ID" value="HIZ13623.1"/>
    <property type="molecule type" value="Genomic_DNA"/>
</dbReference>
<gene>
    <name evidence="2" type="ORF">H9817_06835</name>
</gene>
<dbReference type="PANTHER" id="PTHR37305">
    <property type="entry name" value="INTEGRAL MEMBRANE PROTEIN-RELATED"/>
    <property type="match status" value="1"/>
</dbReference>
<dbReference type="AlphaFoldDB" id="A0A9D2DB05"/>
<keyword evidence="1" id="KW-1133">Transmembrane helix</keyword>
<feature type="transmembrane region" description="Helical" evidence="1">
    <location>
        <begin position="54"/>
        <end position="74"/>
    </location>
</feature>
<evidence type="ECO:0000256" key="1">
    <source>
        <dbReference type="SAM" id="Phobius"/>
    </source>
</evidence>
<keyword evidence="1" id="KW-0812">Transmembrane</keyword>
<accession>A0A9D2DB05</accession>
<dbReference type="Pfam" id="PF12730">
    <property type="entry name" value="ABC2_membrane_4"/>
    <property type="match status" value="1"/>
</dbReference>
<dbReference type="PANTHER" id="PTHR37305:SF1">
    <property type="entry name" value="MEMBRANE PROTEIN"/>
    <property type="match status" value="1"/>
</dbReference>